<keyword evidence="5" id="KW-0325">Glycoprotein</keyword>
<organism evidence="11 12">
    <name type="scientific">Colletotrichum lupini</name>
    <dbReference type="NCBI Taxonomy" id="145971"/>
    <lineage>
        <taxon>Eukaryota</taxon>
        <taxon>Fungi</taxon>
        <taxon>Dikarya</taxon>
        <taxon>Ascomycota</taxon>
        <taxon>Pezizomycotina</taxon>
        <taxon>Sordariomycetes</taxon>
        <taxon>Hypocreomycetidae</taxon>
        <taxon>Glomerellales</taxon>
        <taxon>Glomerellaceae</taxon>
        <taxon>Colletotrichum</taxon>
        <taxon>Colletotrichum acutatum species complex</taxon>
    </lineage>
</organism>
<evidence type="ECO:0000256" key="3">
    <source>
        <dbReference type="ARBA" id="ARBA00010031"/>
    </source>
</evidence>
<keyword evidence="9" id="KW-0479">Metal-binding</keyword>
<feature type="domain" description="CFEM" evidence="10">
    <location>
        <begin position="20"/>
        <end position="134"/>
    </location>
</feature>
<keyword evidence="8" id="KW-0449">Lipoprotein</keyword>
<keyword evidence="9" id="KW-0349">Heme</keyword>
<dbReference type="GO" id="GO:0046872">
    <property type="term" value="F:metal ion binding"/>
    <property type="evidence" value="ECO:0007669"/>
    <property type="project" value="UniProtKB-UniRule"/>
</dbReference>
<protein>
    <submittedName>
        <fullName evidence="11">CFEM domain-containing protein</fullName>
    </submittedName>
</protein>
<evidence type="ECO:0000256" key="7">
    <source>
        <dbReference type="ARBA" id="ARBA00023157"/>
    </source>
</evidence>
<evidence type="ECO:0000256" key="6">
    <source>
        <dbReference type="ARBA" id="ARBA00022729"/>
    </source>
</evidence>
<accession>A0A9Q8T1E6</accession>
<evidence type="ECO:0000259" key="10">
    <source>
        <dbReference type="PROSITE" id="PS52012"/>
    </source>
</evidence>
<evidence type="ECO:0000256" key="8">
    <source>
        <dbReference type="ARBA" id="ARBA00023288"/>
    </source>
</evidence>
<proteinExistence type="inferred from homology"/>
<dbReference type="RefSeq" id="XP_049148719.1">
    <property type="nucleotide sequence ID" value="XM_049291574.1"/>
</dbReference>
<comment type="subcellular location">
    <subcellularLocation>
        <location evidence="1">Membrane</location>
        <topology evidence="1">Lipid-anchor</topology>
        <topology evidence="1">GPI-anchor</topology>
    </subcellularLocation>
    <subcellularLocation>
        <location evidence="2">Secreted</location>
    </subcellularLocation>
</comment>
<evidence type="ECO:0000313" key="12">
    <source>
        <dbReference type="Proteomes" id="UP000830671"/>
    </source>
</evidence>
<evidence type="ECO:0000256" key="2">
    <source>
        <dbReference type="ARBA" id="ARBA00004613"/>
    </source>
</evidence>
<gene>
    <name evidence="11" type="ORF">CLUP02_12610</name>
</gene>
<dbReference type="EMBL" id="CP019478">
    <property type="protein sequence ID" value="UQC87108.1"/>
    <property type="molecule type" value="Genomic_DNA"/>
</dbReference>
<dbReference type="InterPro" id="IPR008427">
    <property type="entry name" value="Extracellular_membr_CFEM_dom"/>
</dbReference>
<keyword evidence="12" id="KW-1185">Reference proteome</keyword>
<keyword evidence="5" id="KW-0336">GPI-anchor</keyword>
<reference evidence="11" key="1">
    <citation type="journal article" date="2021" name="Mol. Plant Microbe Interact.">
        <title>Complete Genome Sequence of the Plant-Pathogenic Fungus Colletotrichum lupini.</title>
        <authorList>
            <person name="Baroncelli R."/>
            <person name="Pensec F."/>
            <person name="Da Lio D."/>
            <person name="Boufleur T."/>
            <person name="Vicente I."/>
            <person name="Sarrocco S."/>
            <person name="Picot A."/>
            <person name="Baraldi E."/>
            <person name="Sukno S."/>
            <person name="Thon M."/>
            <person name="Le Floch G."/>
        </authorList>
    </citation>
    <scope>NUCLEOTIDE SEQUENCE</scope>
    <source>
        <strain evidence="11">IMI 504893</strain>
    </source>
</reference>
<comment type="similarity">
    <text evidence="3">Belongs to the RBT5 family.</text>
</comment>
<dbReference type="Proteomes" id="UP000830671">
    <property type="component" value="Chromosome 6"/>
</dbReference>
<dbReference type="GeneID" id="73346584"/>
<feature type="disulfide bond" evidence="9">
    <location>
        <begin position="94"/>
        <end position="127"/>
    </location>
</feature>
<keyword evidence="5" id="KW-0472">Membrane</keyword>
<comment type="caution">
    <text evidence="9">Lacks conserved residue(s) required for the propagation of feature annotation.</text>
</comment>
<evidence type="ECO:0000256" key="5">
    <source>
        <dbReference type="ARBA" id="ARBA00022622"/>
    </source>
</evidence>
<dbReference type="AlphaFoldDB" id="A0A9Q8T1E6"/>
<evidence type="ECO:0000256" key="4">
    <source>
        <dbReference type="ARBA" id="ARBA00022525"/>
    </source>
</evidence>
<keyword evidence="4" id="KW-0964">Secreted</keyword>
<sequence>MSSDHLHYQAHIHPSQNDQSVNMQFTTVAVAFFASLVAAQDLSTLPDCATDDSWCFQVRTMWLTRRTYDIQRPCFVDNFPISGCTDQTDFACICASSAYNSAVTTCVLGACELTDALAASSWAQATCAAAGVPI</sequence>
<dbReference type="Pfam" id="PF05730">
    <property type="entry name" value="CFEM"/>
    <property type="match status" value="1"/>
</dbReference>
<dbReference type="PROSITE" id="PS52012">
    <property type="entry name" value="CFEM"/>
    <property type="match status" value="1"/>
</dbReference>
<name>A0A9Q8T1E6_9PEZI</name>
<dbReference type="SMART" id="SM00747">
    <property type="entry name" value="CFEM"/>
    <property type="match status" value="1"/>
</dbReference>
<evidence type="ECO:0000313" key="11">
    <source>
        <dbReference type="EMBL" id="UQC87108.1"/>
    </source>
</evidence>
<dbReference type="KEGG" id="clup:CLUP02_12610"/>
<dbReference type="GO" id="GO:0005576">
    <property type="term" value="C:extracellular region"/>
    <property type="evidence" value="ECO:0007669"/>
    <property type="project" value="UniProtKB-SubCell"/>
</dbReference>
<evidence type="ECO:0000256" key="9">
    <source>
        <dbReference type="PROSITE-ProRule" id="PRU01356"/>
    </source>
</evidence>
<dbReference type="GO" id="GO:0098552">
    <property type="term" value="C:side of membrane"/>
    <property type="evidence" value="ECO:0007669"/>
    <property type="project" value="UniProtKB-KW"/>
</dbReference>
<keyword evidence="6" id="KW-0732">Signal</keyword>
<keyword evidence="7 9" id="KW-1015">Disulfide bond</keyword>
<feature type="binding site" description="axial binding residue" evidence="9">
    <location>
        <position position="89"/>
    </location>
    <ligand>
        <name>heme</name>
        <dbReference type="ChEBI" id="CHEBI:30413"/>
    </ligand>
    <ligandPart>
        <name>Fe</name>
        <dbReference type="ChEBI" id="CHEBI:18248"/>
    </ligandPart>
</feature>
<keyword evidence="9" id="KW-0408">Iron</keyword>
<evidence type="ECO:0000256" key="1">
    <source>
        <dbReference type="ARBA" id="ARBA00004589"/>
    </source>
</evidence>